<dbReference type="Proteomes" id="UP001169492">
    <property type="component" value="Unassembled WGS sequence"/>
</dbReference>
<dbReference type="SUPFAM" id="SSF49503">
    <property type="entry name" value="Cupredoxins"/>
    <property type="match status" value="1"/>
</dbReference>
<evidence type="ECO:0000313" key="4">
    <source>
        <dbReference type="Proteomes" id="UP001169491"/>
    </source>
</evidence>
<organism evidence="2 5">
    <name type="scientific">Pseudidiomarina terrestris</name>
    <dbReference type="NCBI Taxonomy" id="2820060"/>
    <lineage>
        <taxon>Bacteria</taxon>
        <taxon>Pseudomonadati</taxon>
        <taxon>Pseudomonadota</taxon>
        <taxon>Gammaproteobacteria</taxon>
        <taxon>Alteromonadales</taxon>
        <taxon>Idiomarinaceae</taxon>
        <taxon>Pseudidiomarina</taxon>
    </lineage>
</organism>
<dbReference type="InterPro" id="IPR028096">
    <property type="entry name" value="EfeO_Cupredoxin"/>
</dbReference>
<protein>
    <submittedName>
        <fullName evidence="2">Cupredoxin domain-containing protein</fullName>
    </submittedName>
</protein>
<dbReference type="Pfam" id="PF13473">
    <property type="entry name" value="Cupredoxin_1"/>
    <property type="match status" value="1"/>
</dbReference>
<gene>
    <name evidence="2" type="ORF">J6I90_03735</name>
    <name evidence="3" type="ORF">J6I92_12525</name>
</gene>
<evidence type="ECO:0000313" key="5">
    <source>
        <dbReference type="Proteomes" id="UP001169492"/>
    </source>
</evidence>
<dbReference type="InterPro" id="IPR008972">
    <property type="entry name" value="Cupredoxin"/>
</dbReference>
<dbReference type="AlphaFoldDB" id="A0AAW7QYP0"/>
<evidence type="ECO:0000313" key="3">
    <source>
        <dbReference type="EMBL" id="MDN7130695.1"/>
    </source>
</evidence>
<dbReference type="EMBL" id="JAGGJC010000008">
    <property type="protein sequence ID" value="MDN7130695.1"/>
    <property type="molecule type" value="Genomic_DNA"/>
</dbReference>
<reference evidence="4 5" key="1">
    <citation type="submission" date="2021-03" db="EMBL/GenBank/DDBJ databases">
        <title>Pseudidiomarina terrestris, a new bacterium isolated from saline soil.</title>
        <authorList>
            <person name="Galisteo C."/>
            <person name="De La Haba R."/>
            <person name="Sanchez-Porro C."/>
            <person name="Ventosa A."/>
        </authorList>
    </citation>
    <scope>NUCLEOTIDE SEQUENCE [LARGE SCALE GENOMIC DNA]</scope>
    <source>
        <strain evidence="2 5">1APP75-32.1</strain>
        <strain evidence="4">1APR75-15</strain>
        <strain evidence="3">1ASR75-15</strain>
    </source>
</reference>
<proteinExistence type="predicted"/>
<dbReference type="Gene3D" id="2.60.40.420">
    <property type="entry name" value="Cupredoxins - blue copper proteins"/>
    <property type="match status" value="1"/>
</dbReference>
<evidence type="ECO:0000259" key="1">
    <source>
        <dbReference type="Pfam" id="PF13473"/>
    </source>
</evidence>
<accession>A0AAW7QYP0</accession>
<name>A0AAW7QYP0_9GAMM</name>
<sequence length="53" mass="6145">MCCSETLLIPDLGISDTLPTNKLKLIELPVLKTGEYDFHCQMQRYLGKLIVYW</sequence>
<dbReference type="Proteomes" id="UP001169491">
    <property type="component" value="Unassembled WGS sequence"/>
</dbReference>
<evidence type="ECO:0000313" key="2">
    <source>
        <dbReference type="EMBL" id="MDN7123978.1"/>
    </source>
</evidence>
<feature type="domain" description="EfeO-type cupredoxin-like" evidence="1">
    <location>
        <begin position="5"/>
        <end position="51"/>
    </location>
</feature>
<keyword evidence="4" id="KW-1185">Reference proteome</keyword>
<dbReference type="EMBL" id="JAGGJB010000002">
    <property type="protein sequence ID" value="MDN7123978.1"/>
    <property type="molecule type" value="Genomic_DNA"/>
</dbReference>
<comment type="caution">
    <text evidence="2">The sequence shown here is derived from an EMBL/GenBank/DDBJ whole genome shotgun (WGS) entry which is preliminary data.</text>
</comment>